<dbReference type="EMBL" id="KZ819321">
    <property type="protein sequence ID" value="PWN23833.1"/>
    <property type="molecule type" value="Genomic_DNA"/>
</dbReference>
<evidence type="ECO:0000259" key="1">
    <source>
        <dbReference type="SMART" id="SM00829"/>
    </source>
</evidence>
<dbReference type="Proteomes" id="UP000245942">
    <property type="component" value="Unassembled WGS sequence"/>
</dbReference>
<dbReference type="InterPro" id="IPR013154">
    <property type="entry name" value="ADH-like_N"/>
</dbReference>
<dbReference type="STRING" id="1684307.A0A316UIQ9"/>
<evidence type="ECO:0000313" key="3">
    <source>
        <dbReference type="Proteomes" id="UP000245942"/>
    </source>
</evidence>
<dbReference type="AlphaFoldDB" id="A0A316UIQ9"/>
<dbReference type="GO" id="GO:0016491">
    <property type="term" value="F:oxidoreductase activity"/>
    <property type="evidence" value="ECO:0007669"/>
    <property type="project" value="InterPro"/>
</dbReference>
<dbReference type="InterPro" id="IPR036291">
    <property type="entry name" value="NAD(P)-bd_dom_sf"/>
</dbReference>
<reference evidence="2 3" key="1">
    <citation type="journal article" date="2018" name="Mol. Biol. Evol.">
        <title>Broad Genomic Sampling Reveals a Smut Pathogenic Ancestry of the Fungal Clade Ustilaginomycotina.</title>
        <authorList>
            <person name="Kijpornyongpan T."/>
            <person name="Mondo S.J."/>
            <person name="Barry K."/>
            <person name="Sandor L."/>
            <person name="Lee J."/>
            <person name="Lipzen A."/>
            <person name="Pangilinan J."/>
            <person name="LaButti K."/>
            <person name="Hainaut M."/>
            <person name="Henrissat B."/>
            <person name="Grigoriev I.V."/>
            <person name="Spatafora J.W."/>
            <person name="Aime M.C."/>
        </authorList>
    </citation>
    <scope>NUCLEOTIDE SEQUENCE [LARGE SCALE GENOMIC DNA]</scope>
    <source>
        <strain evidence="2 3">MCA 4718</strain>
    </source>
</reference>
<dbReference type="SMART" id="SM00829">
    <property type="entry name" value="PKS_ER"/>
    <property type="match status" value="1"/>
</dbReference>
<dbReference type="InterPro" id="IPR011032">
    <property type="entry name" value="GroES-like_sf"/>
</dbReference>
<dbReference type="Gene3D" id="3.90.180.10">
    <property type="entry name" value="Medium-chain alcohol dehydrogenases, catalytic domain"/>
    <property type="match status" value="1"/>
</dbReference>
<dbReference type="OrthoDB" id="9930022at2759"/>
<dbReference type="GeneID" id="37016469"/>
<proteinExistence type="predicted"/>
<sequence length="366" mass="39182">MTSLPTTTTAWRLQTRGSPATELKLDKDVPIPELKPGQALVAIEQAGINPVDWKIASVLPGIVQNLPRTMGSDFVGRVLSVKAPTASAPDDAFLPEVGQKVYGMVHAASFRGRQGSLCEHTVVPIEGLAPLPPNRLSSEQAAGLGVVGLTAVRMESFAKKGDRVLLLGASTGIGVLLAAMLKSPLVGVSHLVATASGQKIGELRERGHIDEFVDYRKEKNVEDVLKERYAAASPAAFDVILDCVGSSATQMRCAEFLKKGGTYFNTGASSIEADNLFWSVIAFLKNAIQTNILPVWLGGASGVIQGGPLLSRRQDWDRLNSFIEGGYLDPKTDSAFSYNEASKAYERLMTGRAFGKVVVKVKEDVE</sequence>
<dbReference type="InterPro" id="IPR052585">
    <property type="entry name" value="Lipid_raft_assoc_Zn_ADH"/>
</dbReference>
<dbReference type="Gene3D" id="3.40.50.720">
    <property type="entry name" value="NAD(P)-binding Rossmann-like Domain"/>
    <property type="match status" value="1"/>
</dbReference>
<protein>
    <submittedName>
        <fullName evidence="2">GroES-like protein</fullName>
    </submittedName>
</protein>
<dbReference type="Pfam" id="PF13602">
    <property type="entry name" value="ADH_zinc_N_2"/>
    <property type="match status" value="1"/>
</dbReference>
<dbReference type="InterPro" id="IPR020843">
    <property type="entry name" value="ER"/>
</dbReference>
<evidence type="ECO:0000313" key="2">
    <source>
        <dbReference type="EMBL" id="PWN23833.1"/>
    </source>
</evidence>
<dbReference type="SUPFAM" id="SSF51735">
    <property type="entry name" value="NAD(P)-binding Rossmann-fold domains"/>
    <property type="match status" value="1"/>
</dbReference>
<dbReference type="Pfam" id="PF08240">
    <property type="entry name" value="ADH_N"/>
    <property type="match status" value="1"/>
</dbReference>
<dbReference type="PANTHER" id="PTHR43482">
    <property type="entry name" value="PROTEIN AST1-RELATED"/>
    <property type="match status" value="1"/>
</dbReference>
<dbReference type="CDD" id="cd08267">
    <property type="entry name" value="MDR1"/>
    <property type="match status" value="1"/>
</dbReference>
<feature type="domain" description="Enoyl reductase (ER)" evidence="1">
    <location>
        <begin position="17"/>
        <end position="359"/>
    </location>
</feature>
<organism evidence="2 3">
    <name type="scientific">Pseudomicrostroma glucosiphilum</name>
    <dbReference type="NCBI Taxonomy" id="1684307"/>
    <lineage>
        <taxon>Eukaryota</taxon>
        <taxon>Fungi</taxon>
        <taxon>Dikarya</taxon>
        <taxon>Basidiomycota</taxon>
        <taxon>Ustilaginomycotina</taxon>
        <taxon>Exobasidiomycetes</taxon>
        <taxon>Microstromatales</taxon>
        <taxon>Microstromatales incertae sedis</taxon>
        <taxon>Pseudomicrostroma</taxon>
    </lineage>
</organism>
<dbReference type="PANTHER" id="PTHR43482:SF1">
    <property type="entry name" value="PROTEIN AST1-RELATED"/>
    <property type="match status" value="1"/>
</dbReference>
<dbReference type="SUPFAM" id="SSF50129">
    <property type="entry name" value="GroES-like"/>
    <property type="match status" value="1"/>
</dbReference>
<keyword evidence="3" id="KW-1185">Reference proteome</keyword>
<accession>A0A316UIQ9</accession>
<dbReference type="RefSeq" id="XP_025350993.1">
    <property type="nucleotide sequence ID" value="XM_025494735.1"/>
</dbReference>
<gene>
    <name evidence="2" type="ORF">BCV69DRAFT_309697</name>
</gene>
<name>A0A316UIQ9_9BASI</name>